<dbReference type="InterPro" id="IPR003737">
    <property type="entry name" value="GlcNAc_PI_deacetylase-related"/>
</dbReference>
<dbReference type="GO" id="GO:0016811">
    <property type="term" value="F:hydrolase activity, acting on carbon-nitrogen (but not peptide) bonds, in linear amides"/>
    <property type="evidence" value="ECO:0007669"/>
    <property type="project" value="TreeGrafter"/>
</dbReference>
<dbReference type="EMBL" id="PHUJ01000003">
    <property type="protein sequence ID" value="PKB29475.1"/>
    <property type="molecule type" value="Genomic_DNA"/>
</dbReference>
<dbReference type="Proteomes" id="UP000232453">
    <property type="component" value="Unassembled WGS sequence"/>
</dbReference>
<dbReference type="PANTHER" id="PTHR12993">
    <property type="entry name" value="N-ACETYLGLUCOSAMINYL-PHOSPHATIDYLINOSITOL DE-N-ACETYLASE-RELATED"/>
    <property type="match status" value="1"/>
</dbReference>
<reference evidence="2 5" key="1">
    <citation type="submission" date="2020-07" db="EMBL/GenBank/DDBJ databases">
        <title>Sequencing the genomes of 1000 actinobacteria strains.</title>
        <authorList>
            <person name="Klenk H.-P."/>
        </authorList>
    </citation>
    <scope>NUCLEOTIDE SEQUENCE [LARGE SCALE GENOMIC DNA]</scope>
    <source>
        <strain evidence="3 4">DSM 44104</strain>
        <strain evidence="2 5">DSM 44749</strain>
    </source>
</reference>
<comment type="caution">
    <text evidence="2">The sequence shown here is derived from an EMBL/GenBank/DDBJ whole genome shotgun (WGS) entry which is preliminary data.</text>
</comment>
<accession>A0A852VVL4</accession>
<proteinExistence type="predicted"/>
<protein>
    <submittedName>
        <fullName evidence="2">LmbE family N-acetylglucosaminyl deacetylase</fullName>
    </submittedName>
</protein>
<dbReference type="GeneID" id="98050141"/>
<organism evidence="2 5">
    <name type="scientific">Pseudonocardia alni</name>
    <name type="common">Amycolata alni</name>
    <dbReference type="NCBI Taxonomy" id="33907"/>
    <lineage>
        <taxon>Bacteria</taxon>
        <taxon>Bacillati</taxon>
        <taxon>Actinomycetota</taxon>
        <taxon>Actinomycetes</taxon>
        <taxon>Pseudonocardiales</taxon>
        <taxon>Pseudonocardiaceae</taxon>
        <taxon>Pseudonocardia</taxon>
    </lineage>
</organism>
<evidence type="ECO:0000313" key="2">
    <source>
        <dbReference type="EMBL" id="NYG00020.1"/>
    </source>
</evidence>
<dbReference type="SUPFAM" id="SSF102588">
    <property type="entry name" value="LmbE-like"/>
    <property type="match status" value="1"/>
</dbReference>
<keyword evidence="1" id="KW-0862">Zinc</keyword>
<dbReference type="Gene3D" id="3.40.50.10320">
    <property type="entry name" value="LmbE-like"/>
    <property type="match status" value="1"/>
</dbReference>
<dbReference type="EMBL" id="JACCCZ010000001">
    <property type="protein sequence ID" value="NYG00020.1"/>
    <property type="molecule type" value="Genomic_DNA"/>
</dbReference>
<dbReference type="Pfam" id="PF02585">
    <property type="entry name" value="PIG-L"/>
    <property type="match status" value="1"/>
</dbReference>
<name>A0A852VVL4_PSEA5</name>
<dbReference type="RefSeq" id="WP_253069497.1">
    <property type="nucleotide sequence ID" value="NZ_BAAAJZ010000011.1"/>
</dbReference>
<evidence type="ECO:0000313" key="4">
    <source>
        <dbReference type="Proteomes" id="UP000232453"/>
    </source>
</evidence>
<dbReference type="Proteomes" id="UP000549695">
    <property type="component" value="Unassembled WGS sequence"/>
</dbReference>
<keyword evidence="5" id="KW-1185">Reference proteome</keyword>
<dbReference type="GO" id="GO:0016137">
    <property type="term" value="P:glycoside metabolic process"/>
    <property type="evidence" value="ECO:0007669"/>
    <property type="project" value="UniProtKB-ARBA"/>
</dbReference>
<evidence type="ECO:0000256" key="1">
    <source>
        <dbReference type="ARBA" id="ARBA00022833"/>
    </source>
</evidence>
<dbReference type="AlphaFoldDB" id="A0A852VVL4"/>
<dbReference type="PANTHER" id="PTHR12993:SF28">
    <property type="entry name" value="LMBE FAMILY PROTEIN"/>
    <property type="match status" value="1"/>
</dbReference>
<dbReference type="InterPro" id="IPR024078">
    <property type="entry name" value="LmbE-like_dom_sf"/>
</dbReference>
<gene>
    <name evidence="3" type="ORF">ATL51_1106</name>
    <name evidence="2" type="ORF">HDA37_000305</name>
</gene>
<accession>A0AA44ULL8</accession>
<evidence type="ECO:0000313" key="5">
    <source>
        <dbReference type="Proteomes" id="UP000549695"/>
    </source>
</evidence>
<evidence type="ECO:0000313" key="3">
    <source>
        <dbReference type="EMBL" id="PKB29475.1"/>
    </source>
</evidence>
<sequence length="255" mass="27153">MTATEDERTAADDRAHTGVERVLVIAAHPDDIDFSCSGTVAVWTAAGVAVTYCLVTDGDAGGFDPAVPRSDIAGIRRAEQTAAAAEAGVTDLVFLGHPDGRLTVTLELRRDLARVIRQVRPDRVVVPQPVRDLRSMYGSHPDHTATGEAALCAVYPDARNPYAFPELAEAGYEAHTVGEVWVLGPAPADDPEGARHVDITDTIDVKIAALRAHASQTAHMTGLEDMIGQWSGSLAKRAGFPSGRLVESFHALDTR</sequence>